<organism evidence="3 4">
    <name type="scientific">Rehmannia glutinosa</name>
    <name type="common">Chinese foxglove</name>
    <dbReference type="NCBI Taxonomy" id="99300"/>
    <lineage>
        <taxon>Eukaryota</taxon>
        <taxon>Viridiplantae</taxon>
        <taxon>Streptophyta</taxon>
        <taxon>Embryophyta</taxon>
        <taxon>Tracheophyta</taxon>
        <taxon>Spermatophyta</taxon>
        <taxon>Magnoliopsida</taxon>
        <taxon>eudicotyledons</taxon>
        <taxon>Gunneridae</taxon>
        <taxon>Pentapetalae</taxon>
        <taxon>asterids</taxon>
        <taxon>lamiids</taxon>
        <taxon>Lamiales</taxon>
        <taxon>Orobanchaceae</taxon>
        <taxon>Rehmannieae</taxon>
        <taxon>Rehmannia</taxon>
    </lineage>
</organism>
<feature type="region of interest" description="Disordered" evidence="1">
    <location>
        <begin position="23"/>
        <end position="47"/>
    </location>
</feature>
<feature type="compositionally biased region" description="Basic and acidic residues" evidence="1">
    <location>
        <begin position="66"/>
        <end position="77"/>
    </location>
</feature>
<dbReference type="InterPro" id="IPR036397">
    <property type="entry name" value="RNaseH_sf"/>
</dbReference>
<feature type="region of interest" description="Disordered" evidence="1">
    <location>
        <begin position="171"/>
        <end position="198"/>
    </location>
</feature>
<dbReference type="SUPFAM" id="SSF53098">
    <property type="entry name" value="Ribonuclease H-like"/>
    <property type="match status" value="1"/>
</dbReference>
<evidence type="ECO:0000256" key="1">
    <source>
        <dbReference type="SAM" id="MobiDB-lite"/>
    </source>
</evidence>
<dbReference type="EMBL" id="JABTTQ020000009">
    <property type="protein sequence ID" value="KAK6149260.1"/>
    <property type="molecule type" value="Genomic_DNA"/>
</dbReference>
<dbReference type="PANTHER" id="PTHR48475:SF2">
    <property type="entry name" value="RIBONUCLEASE H"/>
    <property type="match status" value="1"/>
</dbReference>
<name>A0ABR0WSV0_REHGL</name>
<reference evidence="3 4" key="1">
    <citation type="journal article" date="2021" name="Comput. Struct. Biotechnol. J.">
        <title>De novo genome assembly of the potent medicinal plant Rehmannia glutinosa using nanopore technology.</title>
        <authorList>
            <person name="Ma L."/>
            <person name="Dong C."/>
            <person name="Song C."/>
            <person name="Wang X."/>
            <person name="Zheng X."/>
            <person name="Niu Y."/>
            <person name="Chen S."/>
            <person name="Feng W."/>
        </authorList>
    </citation>
    <scope>NUCLEOTIDE SEQUENCE [LARGE SCALE GENOMIC DNA]</scope>
    <source>
        <strain evidence="3">DH-2019</strain>
    </source>
</reference>
<gene>
    <name evidence="3" type="ORF">DH2020_016785</name>
</gene>
<feature type="region of interest" description="Disordered" evidence="1">
    <location>
        <begin position="66"/>
        <end position="125"/>
    </location>
</feature>
<keyword evidence="4" id="KW-1185">Reference proteome</keyword>
<dbReference type="InterPro" id="IPR012337">
    <property type="entry name" value="RNaseH-like_sf"/>
</dbReference>
<proteinExistence type="predicted"/>
<dbReference type="InterPro" id="IPR002156">
    <property type="entry name" value="RNaseH_domain"/>
</dbReference>
<feature type="domain" description="RNase H type-1" evidence="2">
    <location>
        <begin position="215"/>
        <end position="290"/>
    </location>
</feature>
<dbReference type="Proteomes" id="UP001318860">
    <property type="component" value="Unassembled WGS sequence"/>
</dbReference>
<protein>
    <recommendedName>
        <fullName evidence="2">RNase H type-1 domain-containing protein</fullName>
    </recommendedName>
</protein>
<sequence length="290" mass="32890">METPVKHVQKGVLETFMKSKEILQPEFSSSQSMPDLLEEEKGDPDQVISMRKEDFERLVMERSQHLVKEKEKGKGLFDPDPVAGLARDNEAPKCQSRRGAPGCLEQDDEAESRTPPPPRPRSPAKVGLWVEGLGVPMTRLPLGDNLQELIEQIEIATKKLEEMKRRGAVTSVMQKAQDKPAHKQDLERRSRSRLQERKGRVWTKGPKDLELEIALKLEFGVTNNEAEYEALIAGIKLAQKCQAKKLVTYTDSQLVAMQVQGEYEAKENTMVAYLERVKQLIGGFEEFQIH</sequence>
<comment type="caution">
    <text evidence="3">The sequence shown here is derived from an EMBL/GenBank/DDBJ whole genome shotgun (WGS) entry which is preliminary data.</text>
</comment>
<dbReference type="PANTHER" id="PTHR48475">
    <property type="entry name" value="RIBONUCLEASE H"/>
    <property type="match status" value="1"/>
</dbReference>
<dbReference type="CDD" id="cd09279">
    <property type="entry name" value="RNase_HI_like"/>
    <property type="match status" value="1"/>
</dbReference>
<evidence type="ECO:0000259" key="2">
    <source>
        <dbReference type="Pfam" id="PF13456"/>
    </source>
</evidence>
<feature type="compositionally biased region" description="Basic and acidic residues" evidence="1">
    <location>
        <begin position="176"/>
        <end position="198"/>
    </location>
</feature>
<accession>A0ABR0WSV0</accession>
<evidence type="ECO:0000313" key="4">
    <source>
        <dbReference type="Proteomes" id="UP001318860"/>
    </source>
</evidence>
<evidence type="ECO:0000313" key="3">
    <source>
        <dbReference type="EMBL" id="KAK6149260.1"/>
    </source>
</evidence>
<dbReference type="Pfam" id="PF13456">
    <property type="entry name" value="RVT_3"/>
    <property type="match status" value="1"/>
</dbReference>
<dbReference type="Gene3D" id="3.30.420.10">
    <property type="entry name" value="Ribonuclease H-like superfamily/Ribonuclease H"/>
    <property type="match status" value="1"/>
</dbReference>